<dbReference type="GO" id="GO:0006744">
    <property type="term" value="P:ubiquinone biosynthetic process"/>
    <property type="evidence" value="ECO:0007669"/>
    <property type="project" value="InterPro"/>
</dbReference>
<dbReference type="InterPro" id="IPR010971">
    <property type="entry name" value="UbiH/COQ6"/>
</dbReference>
<dbReference type="GO" id="GO:0016705">
    <property type="term" value="F:oxidoreductase activity, acting on paired donors, with incorporation or reduction of molecular oxygen"/>
    <property type="evidence" value="ECO:0007669"/>
    <property type="project" value="InterPro"/>
</dbReference>
<comment type="pathway">
    <text evidence="2">Cofactor biosynthesis; ubiquinone biosynthesis.</text>
</comment>
<sequence length="393" mass="42889">MADDFDVLISGAGMVGGALGLALQRQGLRTAIAERRTAPQAETTDPLQRCSLINAGATAFLAQQEIDIAALGTAVRGMRVWDGEHAGSIQLDATDVGATVLGYICENQTLEHALRTAFCRAGGSLLYDCQWQMAYSDAEGIELEDQEGTGYRGRLLAIAEGRQSRLRQQIFQSSIYRADYQQEAIVATVQIERPHGGIAYQRFLPSGPLALLPFADNAQGQAQASLVWSARNLSARQLFAMDDAEFLRRLQDAFGPQLGRLLGIGKRGKFPLSALHVNRYVQDRVVLLGDSAHGVHPLAGLGVNLGFRDVAALAQVIGDKIEKREDFGRREALALYQRQRRPDNLLTVFACGGLNHLFSNRSGALARLRDLGLWGTSMTPPLKRFFIRQAMGL</sequence>
<evidence type="ECO:0000256" key="4">
    <source>
        <dbReference type="ARBA" id="ARBA00022630"/>
    </source>
</evidence>
<dbReference type="EMBL" id="JAAXYO010000180">
    <property type="protein sequence ID" value="MBU2788971.1"/>
    <property type="molecule type" value="Genomic_DNA"/>
</dbReference>
<dbReference type="GO" id="GO:0071949">
    <property type="term" value="F:FAD binding"/>
    <property type="evidence" value="ECO:0007669"/>
    <property type="project" value="InterPro"/>
</dbReference>
<evidence type="ECO:0000256" key="5">
    <source>
        <dbReference type="ARBA" id="ARBA00022827"/>
    </source>
</evidence>
<comment type="similarity">
    <text evidence="3">Belongs to the UbiH/COQ6 family.</text>
</comment>
<dbReference type="GO" id="GO:0110142">
    <property type="term" value="C:ubiquinone biosynthesis complex"/>
    <property type="evidence" value="ECO:0007669"/>
    <property type="project" value="UniProtKB-ARBA"/>
</dbReference>
<evidence type="ECO:0000256" key="1">
    <source>
        <dbReference type="ARBA" id="ARBA00001974"/>
    </source>
</evidence>
<dbReference type="NCBIfam" id="TIGR01988">
    <property type="entry name" value="Ubi-OHases"/>
    <property type="match status" value="1"/>
</dbReference>
<dbReference type="PRINTS" id="PR00420">
    <property type="entry name" value="RNGMNOXGNASE"/>
</dbReference>
<dbReference type="Pfam" id="PF01494">
    <property type="entry name" value="FAD_binding_3"/>
    <property type="match status" value="1"/>
</dbReference>
<dbReference type="InterPro" id="IPR002938">
    <property type="entry name" value="FAD-bd"/>
</dbReference>
<comment type="cofactor">
    <cofactor evidence="1">
        <name>FAD</name>
        <dbReference type="ChEBI" id="CHEBI:57692"/>
    </cofactor>
</comment>
<keyword evidence="4" id="KW-0285">Flavoprotein</keyword>
<dbReference type="Gene3D" id="3.50.50.60">
    <property type="entry name" value="FAD/NAD(P)-binding domain"/>
    <property type="match status" value="2"/>
</dbReference>
<proteinExistence type="inferred from homology"/>
<reference evidence="9" key="1">
    <citation type="journal article" date="2021" name="ISME J.">
        <title>Genomic evolution of the class Acidithiobacillia: deep-branching Proteobacteria living in extreme acidic conditions.</title>
        <authorList>
            <person name="Moya-Beltran A."/>
            <person name="Beard S."/>
            <person name="Rojas-Villalobos C."/>
            <person name="Issotta F."/>
            <person name="Gallardo Y."/>
            <person name="Ulloa R."/>
            <person name="Giaveno A."/>
            <person name="Degli Esposti M."/>
            <person name="Johnson D.B."/>
            <person name="Quatrini R."/>
        </authorList>
    </citation>
    <scope>NUCLEOTIDE SEQUENCE</scope>
    <source>
        <strain evidence="9">VAN18-1</strain>
    </source>
</reference>
<name>A0AAE2YRJ8_9PROT</name>
<dbReference type="InterPro" id="IPR051205">
    <property type="entry name" value="UbiH/COQ6_monooxygenase"/>
</dbReference>
<evidence type="ECO:0000256" key="7">
    <source>
        <dbReference type="ARBA" id="ARBA00023033"/>
    </source>
</evidence>
<gene>
    <name evidence="9" type="ORF">HFQ13_12295</name>
</gene>
<keyword evidence="6" id="KW-0560">Oxidoreductase</keyword>
<dbReference type="AlphaFoldDB" id="A0AAE2YRJ8"/>
<protein>
    <submittedName>
        <fullName evidence="9">2-octaprenyl-6-methoxyphenyl hydroxylase</fullName>
    </submittedName>
</protein>
<evidence type="ECO:0000256" key="3">
    <source>
        <dbReference type="ARBA" id="ARBA00005349"/>
    </source>
</evidence>
<dbReference type="FunFam" id="3.50.50.60:FF:000021">
    <property type="entry name" value="Ubiquinone biosynthesis monooxygenase COQ6"/>
    <property type="match status" value="1"/>
</dbReference>
<accession>A0AAE2YRJ8</accession>
<evidence type="ECO:0000313" key="9">
    <source>
        <dbReference type="EMBL" id="MBU2788971.1"/>
    </source>
</evidence>
<dbReference type="Proteomes" id="UP001197378">
    <property type="component" value="Unassembled WGS sequence"/>
</dbReference>
<keyword evidence="10" id="KW-1185">Reference proteome</keyword>
<dbReference type="RefSeq" id="WP_215871686.1">
    <property type="nucleotide sequence ID" value="NZ_JAAXYO010000180.1"/>
</dbReference>
<dbReference type="SUPFAM" id="SSF51905">
    <property type="entry name" value="FAD/NAD(P)-binding domain"/>
    <property type="match status" value="1"/>
</dbReference>
<feature type="domain" description="FAD-binding" evidence="8">
    <location>
        <begin position="5"/>
        <end position="342"/>
    </location>
</feature>
<evidence type="ECO:0000259" key="8">
    <source>
        <dbReference type="Pfam" id="PF01494"/>
    </source>
</evidence>
<dbReference type="PANTHER" id="PTHR43876">
    <property type="entry name" value="UBIQUINONE BIOSYNTHESIS MONOOXYGENASE COQ6, MITOCHONDRIAL"/>
    <property type="match status" value="1"/>
</dbReference>
<evidence type="ECO:0000256" key="6">
    <source>
        <dbReference type="ARBA" id="ARBA00023002"/>
    </source>
</evidence>
<dbReference type="GO" id="GO:0004497">
    <property type="term" value="F:monooxygenase activity"/>
    <property type="evidence" value="ECO:0007669"/>
    <property type="project" value="UniProtKB-KW"/>
</dbReference>
<comment type="caution">
    <text evidence="9">The sequence shown here is derived from an EMBL/GenBank/DDBJ whole genome shotgun (WGS) entry which is preliminary data.</text>
</comment>
<keyword evidence="7" id="KW-0503">Monooxygenase</keyword>
<organism evidence="9 10">
    <name type="scientific">Igneacidithiobacillus copahuensis</name>
    <dbReference type="NCBI Taxonomy" id="2724909"/>
    <lineage>
        <taxon>Bacteria</taxon>
        <taxon>Pseudomonadati</taxon>
        <taxon>Pseudomonadota</taxon>
        <taxon>Acidithiobacillia</taxon>
        <taxon>Acidithiobacillales</taxon>
        <taxon>Acidithiobacillaceae</taxon>
        <taxon>Igneacidithiobacillus</taxon>
    </lineage>
</organism>
<dbReference type="InterPro" id="IPR036188">
    <property type="entry name" value="FAD/NAD-bd_sf"/>
</dbReference>
<keyword evidence="5" id="KW-0274">FAD</keyword>
<evidence type="ECO:0000313" key="10">
    <source>
        <dbReference type="Proteomes" id="UP001197378"/>
    </source>
</evidence>
<dbReference type="PANTHER" id="PTHR43876:SF7">
    <property type="entry name" value="UBIQUINONE BIOSYNTHESIS MONOOXYGENASE COQ6, MITOCHONDRIAL"/>
    <property type="match status" value="1"/>
</dbReference>
<evidence type="ECO:0000256" key="2">
    <source>
        <dbReference type="ARBA" id="ARBA00004749"/>
    </source>
</evidence>